<gene>
    <name evidence="1" type="ORF">P409_05245</name>
</gene>
<dbReference type="Proteomes" id="UP000029995">
    <property type="component" value="Unassembled WGS sequence"/>
</dbReference>
<protein>
    <submittedName>
        <fullName evidence="1">Uncharacterized protein</fullName>
    </submittedName>
</protein>
<comment type="caution">
    <text evidence="1">The sequence shown here is derived from an EMBL/GenBank/DDBJ whole genome shotgun (WGS) entry which is preliminary data.</text>
</comment>
<dbReference type="RefSeq" id="WP_034832624.1">
    <property type="nucleotide sequence ID" value="NZ_JANX01000035.1"/>
</dbReference>
<dbReference type="OrthoDB" id="7370883at2"/>
<sequence>MKHRRGPFSEDLRAALYPDSSAPHRLAEAMKARREGIVRRARRMGMGEDEIAALLRDGVEIAEGRLSGEPGKAR</sequence>
<evidence type="ECO:0000313" key="1">
    <source>
        <dbReference type="EMBL" id="KGM35318.1"/>
    </source>
</evidence>
<evidence type="ECO:0000313" key="2">
    <source>
        <dbReference type="Proteomes" id="UP000029995"/>
    </source>
</evidence>
<dbReference type="AlphaFoldDB" id="A0A0A0DBP6"/>
<accession>A0A0A0DBP6</accession>
<dbReference type="EMBL" id="JANX01000035">
    <property type="protein sequence ID" value="KGM35318.1"/>
    <property type="molecule type" value="Genomic_DNA"/>
</dbReference>
<reference evidence="1 2" key="1">
    <citation type="submission" date="2014-01" db="EMBL/GenBank/DDBJ databases">
        <title>Genome sequence determination for a cystic fibrosis isolate, Inquilinus limosus.</title>
        <authorList>
            <person name="Pino M."/>
            <person name="Di Conza J."/>
            <person name="Gutkind G."/>
        </authorList>
    </citation>
    <scope>NUCLEOTIDE SEQUENCE [LARGE SCALE GENOMIC DNA]</scope>
    <source>
        <strain evidence="1 2">MP06</strain>
    </source>
</reference>
<proteinExistence type="predicted"/>
<name>A0A0A0DBP6_9PROT</name>
<organism evidence="1 2">
    <name type="scientific">Inquilinus limosus MP06</name>
    <dbReference type="NCBI Taxonomy" id="1398085"/>
    <lineage>
        <taxon>Bacteria</taxon>
        <taxon>Pseudomonadati</taxon>
        <taxon>Pseudomonadota</taxon>
        <taxon>Alphaproteobacteria</taxon>
        <taxon>Rhodospirillales</taxon>
        <taxon>Rhodospirillaceae</taxon>
        <taxon>Inquilinus</taxon>
    </lineage>
</organism>